<organism evidence="2 3">
    <name type="scientific">Eiseniibacteriota bacterium</name>
    <dbReference type="NCBI Taxonomy" id="2212470"/>
    <lineage>
        <taxon>Bacteria</taxon>
        <taxon>Candidatus Eiseniibacteriota</taxon>
    </lineage>
</organism>
<dbReference type="EMBL" id="VBPB01000149">
    <property type="protein sequence ID" value="TMQ71700.1"/>
    <property type="molecule type" value="Genomic_DNA"/>
</dbReference>
<comment type="caution">
    <text evidence="2">The sequence shown here is derived from an EMBL/GenBank/DDBJ whole genome shotgun (WGS) entry which is preliminary data.</text>
</comment>
<dbReference type="AlphaFoldDB" id="A0A538U725"/>
<dbReference type="InterPro" id="IPR016040">
    <property type="entry name" value="NAD(P)-bd_dom"/>
</dbReference>
<proteinExistence type="predicted"/>
<sequence>MGPTRILITGVSGFVGAHLVDRIAADGRLALGLGEAPAPAALQARLAGEWIADVREPEALADALAAAQPDAIVHLAGQSSAAFSFDHPVETYRVNTQGTWNLLEAVRRAVPKARVLVVGTSEVYGPQPEGSRVAEDAPFRPVSPYALSKAAADAGAEAYARVFGLDVARTRSFAHIGPGQTDRFVVPTVARQIAEIEAGRLEPVVRVGNLMVTRDLTDVRDVVAAYLALLERGRTGTAYNVCRGEGMPLAAVVGRLCEQARLPVRIEVDPARVRPADVPYLVGDPTRMRRDTGWSPVRSLDQTLGDVLEEWRARADTG</sequence>
<dbReference type="Proteomes" id="UP000319771">
    <property type="component" value="Unassembled WGS sequence"/>
</dbReference>
<accession>A0A538U725</accession>
<protein>
    <submittedName>
        <fullName evidence="2">NAD-dependent epimerase/dehydratase family protein</fullName>
    </submittedName>
</protein>
<dbReference type="Gene3D" id="3.90.25.10">
    <property type="entry name" value="UDP-galactose 4-epimerase, domain 1"/>
    <property type="match status" value="1"/>
</dbReference>
<dbReference type="InterPro" id="IPR036291">
    <property type="entry name" value="NAD(P)-bd_dom_sf"/>
</dbReference>
<dbReference type="Gene3D" id="3.40.50.720">
    <property type="entry name" value="NAD(P)-binding Rossmann-like Domain"/>
    <property type="match status" value="1"/>
</dbReference>
<name>A0A538U725_UNCEI</name>
<reference evidence="2 3" key="1">
    <citation type="journal article" date="2019" name="Nat. Microbiol.">
        <title>Mediterranean grassland soil C-N compound turnover is dependent on rainfall and depth, and is mediated by genomically divergent microorganisms.</title>
        <authorList>
            <person name="Diamond S."/>
            <person name="Andeer P.F."/>
            <person name="Li Z."/>
            <person name="Crits-Christoph A."/>
            <person name="Burstein D."/>
            <person name="Anantharaman K."/>
            <person name="Lane K.R."/>
            <person name="Thomas B.C."/>
            <person name="Pan C."/>
            <person name="Northen T.R."/>
            <person name="Banfield J.F."/>
        </authorList>
    </citation>
    <scope>NUCLEOTIDE SEQUENCE [LARGE SCALE GENOMIC DNA]</scope>
    <source>
        <strain evidence="2">WS_11</strain>
    </source>
</reference>
<evidence type="ECO:0000259" key="1">
    <source>
        <dbReference type="Pfam" id="PF16363"/>
    </source>
</evidence>
<gene>
    <name evidence="2" type="ORF">E6K81_09445</name>
</gene>
<dbReference type="Pfam" id="PF16363">
    <property type="entry name" value="GDP_Man_Dehyd"/>
    <property type="match status" value="1"/>
</dbReference>
<feature type="domain" description="NAD(P)-binding" evidence="1">
    <location>
        <begin position="7"/>
        <end position="304"/>
    </location>
</feature>
<dbReference type="PANTHER" id="PTHR43000">
    <property type="entry name" value="DTDP-D-GLUCOSE 4,6-DEHYDRATASE-RELATED"/>
    <property type="match status" value="1"/>
</dbReference>
<evidence type="ECO:0000313" key="3">
    <source>
        <dbReference type="Proteomes" id="UP000319771"/>
    </source>
</evidence>
<evidence type="ECO:0000313" key="2">
    <source>
        <dbReference type="EMBL" id="TMQ71700.1"/>
    </source>
</evidence>
<dbReference type="SUPFAM" id="SSF51735">
    <property type="entry name" value="NAD(P)-binding Rossmann-fold domains"/>
    <property type="match status" value="1"/>
</dbReference>